<feature type="domain" description="EGF-like" evidence="20">
    <location>
        <begin position="624"/>
        <end position="660"/>
    </location>
</feature>
<dbReference type="InterPro" id="IPR003886">
    <property type="entry name" value="NIDO_dom"/>
</dbReference>
<feature type="domain" description="Fibronectin type-III" evidence="21">
    <location>
        <begin position="761"/>
        <end position="858"/>
    </location>
</feature>
<dbReference type="PROSITE" id="PS00010">
    <property type="entry name" value="ASX_HYDROXYL"/>
    <property type="match status" value="3"/>
</dbReference>
<keyword evidence="3" id="KW-1003">Cell membrane</keyword>
<dbReference type="Pfam" id="PF06119">
    <property type="entry name" value="NIDO"/>
    <property type="match status" value="1"/>
</dbReference>
<evidence type="ECO:0000256" key="1">
    <source>
        <dbReference type="ARBA" id="ARBA00004251"/>
    </source>
</evidence>
<dbReference type="FunFam" id="2.10.25.10:FF:000143">
    <property type="entry name" value="Protein crumbs 1"/>
    <property type="match status" value="1"/>
</dbReference>
<feature type="disulfide bond" evidence="17">
    <location>
        <begin position="336"/>
        <end position="345"/>
    </location>
</feature>
<dbReference type="STRING" id="137246.A0A401SNE4"/>
<dbReference type="InterPro" id="IPR000436">
    <property type="entry name" value="Sushi_SCR_CCP_dom"/>
</dbReference>
<evidence type="ECO:0000256" key="9">
    <source>
        <dbReference type="ARBA" id="ARBA00022692"/>
    </source>
</evidence>
<organism evidence="24 25">
    <name type="scientific">Chiloscyllium punctatum</name>
    <name type="common">Brownbanded bambooshark</name>
    <name type="synonym">Hemiscyllium punctatum</name>
    <dbReference type="NCBI Taxonomy" id="137246"/>
    <lineage>
        <taxon>Eukaryota</taxon>
        <taxon>Metazoa</taxon>
        <taxon>Chordata</taxon>
        <taxon>Craniata</taxon>
        <taxon>Vertebrata</taxon>
        <taxon>Chondrichthyes</taxon>
        <taxon>Elasmobranchii</taxon>
        <taxon>Galeomorphii</taxon>
        <taxon>Galeoidea</taxon>
        <taxon>Orectolobiformes</taxon>
        <taxon>Hemiscylliidae</taxon>
        <taxon>Chiloscyllium</taxon>
    </lineage>
</organism>
<reference evidence="24 25" key="1">
    <citation type="journal article" date="2018" name="Nat. Ecol. Evol.">
        <title>Shark genomes provide insights into elasmobranch evolution and the origin of vertebrates.</title>
        <authorList>
            <person name="Hara Y"/>
            <person name="Yamaguchi K"/>
            <person name="Onimaru K"/>
            <person name="Kadota M"/>
            <person name="Koyanagi M"/>
            <person name="Keeley SD"/>
            <person name="Tatsumi K"/>
            <person name="Tanaka K"/>
            <person name="Motone F"/>
            <person name="Kageyama Y"/>
            <person name="Nozu R"/>
            <person name="Adachi N"/>
            <person name="Nishimura O"/>
            <person name="Nakagawa R"/>
            <person name="Tanegashima C"/>
            <person name="Kiyatake I"/>
            <person name="Matsumoto R"/>
            <person name="Murakumo K"/>
            <person name="Nishida K"/>
            <person name="Terakita A"/>
            <person name="Kuratani S"/>
            <person name="Sato K"/>
            <person name="Hyodo S Kuraku.S."/>
        </authorList>
    </citation>
    <scope>NUCLEOTIDE SEQUENCE [LARGE SCALE GENOMIC DNA]</scope>
</reference>
<feature type="disulfide bond" evidence="17">
    <location>
        <begin position="412"/>
        <end position="421"/>
    </location>
</feature>
<evidence type="ECO:0000313" key="25">
    <source>
        <dbReference type="Proteomes" id="UP000287033"/>
    </source>
</evidence>
<feature type="domain" description="EGF-like" evidence="20">
    <location>
        <begin position="424"/>
        <end position="460"/>
    </location>
</feature>
<evidence type="ECO:0000256" key="19">
    <source>
        <dbReference type="SAM" id="MobiDB-lite"/>
    </source>
</evidence>
<dbReference type="SMART" id="SM00539">
    <property type="entry name" value="NIDO"/>
    <property type="match status" value="1"/>
</dbReference>
<evidence type="ECO:0000256" key="8">
    <source>
        <dbReference type="ARBA" id="ARBA00022659"/>
    </source>
</evidence>
<dbReference type="SUPFAM" id="SSF57196">
    <property type="entry name" value="EGF/Laminin"/>
    <property type="match status" value="11"/>
</dbReference>
<dbReference type="Pfam" id="PF00008">
    <property type="entry name" value="EGF"/>
    <property type="match status" value="10"/>
</dbReference>
<keyword evidence="13" id="KW-1133">Transmembrane helix</keyword>
<dbReference type="FunFam" id="2.10.25.10:FF:000255">
    <property type="entry name" value="Sushi, nidogen and EGF-like domains 1"/>
    <property type="match status" value="1"/>
</dbReference>
<comment type="caution">
    <text evidence="17">Lacks conserved residue(s) required for the propagation of feature annotation.</text>
</comment>
<feature type="domain" description="EGF-like" evidence="20">
    <location>
        <begin position="1165"/>
        <end position="1201"/>
    </location>
</feature>
<dbReference type="Pfam" id="PF00041">
    <property type="entry name" value="fn3"/>
    <property type="match status" value="3"/>
</dbReference>
<evidence type="ECO:0000256" key="13">
    <source>
        <dbReference type="ARBA" id="ARBA00022989"/>
    </source>
</evidence>
<keyword evidence="25" id="KW-1185">Reference proteome</keyword>
<feature type="domain" description="Fibronectin type-III" evidence="21">
    <location>
        <begin position="958"/>
        <end position="1050"/>
    </location>
</feature>
<feature type="domain" description="EGF-like" evidence="20">
    <location>
        <begin position="467"/>
        <end position="506"/>
    </location>
</feature>
<feature type="domain" description="EGF-like" evidence="20">
    <location>
        <begin position="386"/>
        <end position="422"/>
    </location>
</feature>
<evidence type="ECO:0000256" key="7">
    <source>
        <dbReference type="ARBA" id="ARBA00022553"/>
    </source>
</evidence>
<dbReference type="PROSITE" id="PS50923">
    <property type="entry name" value="SUSHI"/>
    <property type="match status" value="1"/>
</dbReference>
<evidence type="ECO:0000259" key="22">
    <source>
        <dbReference type="PROSITE" id="PS50923"/>
    </source>
</evidence>
<evidence type="ECO:0000256" key="18">
    <source>
        <dbReference type="PROSITE-ProRule" id="PRU00302"/>
    </source>
</evidence>
<dbReference type="EMBL" id="BEZZ01000396">
    <property type="protein sequence ID" value="GCC31876.1"/>
    <property type="molecule type" value="Genomic_DNA"/>
</dbReference>
<dbReference type="InterPro" id="IPR013783">
    <property type="entry name" value="Ig-like_fold"/>
</dbReference>
<feature type="domain" description="Fibronectin type-III" evidence="21">
    <location>
        <begin position="859"/>
        <end position="957"/>
    </location>
</feature>
<feature type="disulfide bond" evidence="17">
    <location>
        <begin position="572"/>
        <end position="581"/>
    </location>
</feature>
<evidence type="ECO:0000256" key="2">
    <source>
        <dbReference type="ARBA" id="ARBA00004498"/>
    </source>
</evidence>
<dbReference type="PRINTS" id="PR00010">
    <property type="entry name" value="EGFBLOOD"/>
</dbReference>
<comment type="caution">
    <text evidence="24">The sequence shown here is derived from an EMBL/GenBank/DDBJ whole genome shotgun (WGS) entry which is preliminary data.</text>
</comment>
<dbReference type="PANTHER" id="PTHR12916:SF9">
    <property type="entry name" value="NEUROGENIC LOCUS NOTCH HOMOLOG PROTEIN 1-RELATED"/>
    <property type="match status" value="1"/>
</dbReference>
<evidence type="ECO:0000256" key="4">
    <source>
        <dbReference type="ARBA" id="ARBA00022525"/>
    </source>
</evidence>
<dbReference type="PROSITE" id="PS50853">
    <property type="entry name" value="FN3"/>
    <property type="match status" value="3"/>
</dbReference>
<dbReference type="Pfam" id="PF12661">
    <property type="entry name" value="hEGF"/>
    <property type="match status" value="1"/>
</dbReference>
<feature type="region of interest" description="Disordered" evidence="19">
    <location>
        <begin position="1053"/>
        <end position="1072"/>
    </location>
</feature>
<feature type="disulfide bond" evidence="17">
    <location>
        <begin position="450"/>
        <end position="459"/>
    </location>
</feature>
<name>A0A401SNE4_CHIPU</name>
<feature type="domain" description="EGF-like" evidence="20">
    <location>
        <begin position="310"/>
        <end position="346"/>
    </location>
</feature>
<dbReference type="SMART" id="SM00274">
    <property type="entry name" value="FOLN"/>
    <property type="match status" value="2"/>
</dbReference>
<dbReference type="GO" id="GO:0007160">
    <property type="term" value="P:cell-matrix adhesion"/>
    <property type="evidence" value="ECO:0007669"/>
    <property type="project" value="InterPro"/>
</dbReference>
<keyword evidence="11" id="KW-0677">Repeat</keyword>
<feature type="disulfide bond" evidence="17">
    <location>
        <begin position="496"/>
        <end position="505"/>
    </location>
</feature>
<evidence type="ECO:0000256" key="15">
    <source>
        <dbReference type="ARBA" id="ARBA00023157"/>
    </source>
</evidence>
<protein>
    <recommendedName>
        <fullName evidence="26">Sushi, nidogen and EGF-like domain-containing protein 1</fullName>
    </recommendedName>
</protein>
<dbReference type="GO" id="GO:0005886">
    <property type="term" value="C:plasma membrane"/>
    <property type="evidence" value="ECO:0007669"/>
    <property type="project" value="UniProtKB-SubCell"/>
</dbReference>
<evidence type="ECO:0000256" key="11">
    <source>
        <dbReference type="ARBA" id="ARBA00022737"/>
    </source>
</evidence>
<dbReference type="OrthoDB" id="9972657at2759"/>
<keyword evidence="16" id="KW-0325">Glycoprotein</keyword>
<dbReference type="InterPro" id="IPR000152">
    <property type="entry name" value="EGF-type_Asp/Asn_hydroxyl_site"/>
</dbReference>
<feature type="domain" description="NIDO" evidence="23">
    <location>
        <begin position="102"/>
        <end position="257"/>
    </location>
</feature>
<dbReference type="SMART" id="SM00032">
    <property type="entry name" value="CCP"/>
    <property type="match status" value="1"/>
</dbReference>
<feature type="domain" description="EGF-like" evidence="20">
    <location>
        <begin position="267"/>
        <end position="308"/>
    </location>
</feature>
<dbReference type="PROSITE" id="PS01186">
    <property type="entry name" value="EGF_2"/>
    <property type="match status" value="8"/>
</dbReference>
<dbReference type="InterPro" id="IPR003645">
    <property type="entry name" value="Fol_N"/>
</dbReference>
<sequence length="1265" mass="138349">MELRLGALLAAGVVLGLLEGISGLVPLSDFYPFGLEHGDSVNAKVDDGGSGLVEISLGFPFFGDKHSGLYVNNNGIISFLKEVSQFTPVAFPISNDRRVVAAFWADVDNRRAGDVFYRETKDPATLQSTTDDIRMYFPELKDFNSKWALVATWYKVTFFGGSTFSPVNTFQIVLVTDGELSFTIFNYENITWTTGMHASSGGDFAGLGGIAAQAGFNAGDGKRYFNIPGSRTDDIVDVETTTNVGVPGRWVFQIHDAQVEVGGCNNTASVCLNLRPCLNDGRCIDDCITGNPSYTCSCRAGFTGRRCQIDVNECSSYPCHNGGTCGDGQNAFTCQCLAGFTGALCETDINDCVLNECQNGATCIDGIDRYHCECSVGFIGKHCEIADSLCNTRKCLNGGVCDADNGTAVCICQKGYTGENCENETNICDSNPCLNGGECIDLVSNYTCLCPSSYAGKHCETGGPTVAPSVCRPSPCQNGGKCKENDDDDDGYLCDCPEGFTGRNCENEVLQPCNAHHQCPHGASCTEYGGTYRCICPQGPSGKDLMPSPCDSDPCQRGGTCNEQDGSYTCQCPPGFSGQRCEKERLRSCASNPCRNGGTCKEAHGTYQCICLYRFTGKNCETGKPDPCSSSPCQNGGTCFHYIGKYKCECPRGFTGRHCDTEVDCGIPSEVKHAEVLISSTKYGSVAQYVCEAGYTVQPSPGESTCRLDGRWSEAPTCEVVNPCVLSPCGARGFCRTVNESYICTCKVGYSGKHCDAELAPPAALKVERSEGNEIEISWQAPEIDSAQELIDGFAVTYTSCDGKVRKTDFVNKSRSRHRLRPLSPGRLYNISIFSVKRNVNQNDISKPAVLLVWTKPGPVGNLSIVNVTASSISVTWSLHNPKQSLVSAIRLSLKSPDSAEETTVLLESNLTHYTFRDLSPGEFYTVEAMPQMSLDAQESFLEGLAAPPLPVWTRPLPPQNLVLAGVTTTTARLRWNSPLTGPSNGYILNSTTPCEMKSRYIPNGKLTAYTLRDLETGRRYKLALMAVRDTKRGRLLSDPAYLNVSTLRIQSNTRQGETQGYSKEKTDPEECGMYNNKLHVTLQPDEAETGNGSYEDNSQIIKYSEMLDGRGRISATFSNLQHNPITLLTRPEPPIKLENLEESTNRISLALEIQESETNTEPDDQWECSSNPCKNGGTCVKGMDSYMCDCETGFKGKHCELFCKKLPHPCTRLYSETKSVPVWEASVFQLKYKRIYKVHQDTCYKEVCEPVVHRKPRNRRLFRH</sequence>
<evidence type="ECO:0000313" key="24">
    <source>
        <dbReference type="EMBL" id="GCC31876.1"/>
    </source>
</evidence>
<dbReference type="PROSITE" id="PS50026">
    <property type="entry name" value="EGF_3"/>
    <property type="match status" value="12"/>
</dbReference>
<evidence type="ECO:0000259" key="23">
    <source>
        <dbReference type="PROSITE" id="PS51220"/>
    </source>
</evidence>
<feature type="domain" description="EGF-like" evidence="20">
    <location>
        <begin position="720"/>
        <end position="756"/>
    </location>
</feature>
<dbReference type="SMART" id="SM00179">
    <property type="entry name" value="EGF_CA"/>
    <property type="match status" value="11"/>
</dbReference>
<dbReference type="PROSITE" id="PS00022">
    <property type="entry name" value="EGF_1"/>
    <property type="match status" value="11"/>
</dbReference>
<dbReference type="Gene3D" id="2.10.25.10">
    <property type="entry name" value="Laminin"/>
    <property type="match status" value="11"/>
</dbReference>
<dbReference type="SUPFAM" id="SSF49265">
    <property type="entry name" value="Fibronectin type III"/>
    <property type="match status" value="2"/>
</dbReference>
<feature type="compositionally biased region" description="Polar residues" evidence="19">
    <location>
        <begin position="1053"/>
        <end position="1062"/>
    </location>
</feature>
<evidence type="ECO:0000256" key="5">
    <source>
        <dbReference type="ARBA" id="ARBA00022530"/>
    </source>
</evidence>
<evidence type="ECO:0000256" key="14">
    <source>
        <dbReference type="ARBA" id="ARBA00023136"/>
    </source>
</evidence>
<feature type="disulfide bond" evidence="17">
    <location>
        <begin position="1191"/>
        <end position="1200"/>
    </location>
</feature>
<dbReference type="Proteomes" id="UP000287033">
    <property type="component" value="Unassembled WGS sequence"/>
</dbReference>
<dbReference type="InterPro" id="IPR035976">
    <property type="entry name" value="Sushi/SCR/CCP_sf"/>
</dbReference>
<keyword evidence="4" id="KW-0964">Secreted</keyword>
<evidence type="ECO:0000256" key="16">
    <source>
        <dbReference type="ARBA" id="ARBA00023180"/>
    </source>
</evidence>
<dbReference type="SMART" id="SM00181">
    <property type="entry name" value="EGF"/>
    <property type="match status" value="12"/>
</dbReference>
<keyword evidence="8 18" id="KW-0768">Sushi</keyword>
<comment type="subcellular location">
    <subcellularLocation>
        <location evidence="1">Cell membrane</location>
        <topology evidence="1">Single-pass type I membrane protein</topology>
    </subcellularLocation>
    <subcellularLocation>
        <location evidence="2">Secreted</location>
        <location evidence="2">Extracellular space</location>
        <location evidence="2">Extracellular matrix</location>
    </subcellularLocation>
</comment>
<dbReference type="Gene3D" id="2.60.40.10">
    <property type="entry name" value="Immunoglobulins"/>
    <property type="match status" value="3"/>
</dbReference>
<keyword evidence="15 17" id="KW-1015">Disulfide bond</keyword>
<dbReference type="GO" id="GO:0005509">
    <property type="term" value="F:calcium ion binding"/>
    <property type="evidence" value="ECO:0007669"/>
    <property type="project" value="InterPro"/>
</dbReference>
<dbReference type="FunFam" id="2.10.25.10:FF:000540">
    <property type="entry name" value="Sushi, nidogen and EGF-like domain-containing protein 1"/>
    <property type="match status" value="1"/>
</dbReference>
<feature type="domain" description="EGF-like" evidence="20">
    <location>
        <begin position="585"/>
        <end position="621"/>
    </location>
</feature>
<dbReference type="FunFam" id="2.10.25.10:FF:000213">
    <property type="entry name" value="sushi, nidogen and EGF-like domain-containing protein 1"/>
    <property type="match status" value="1"/>
</dbReference>
<dbReference type="InterPro" id="IPR001881">
    <property type="entry name" value="EGF-like_Ca-bd_dom"/>
</dbReference>
<evidence type="ECO:0000256" key="17">
    <source>
        <dbReference type="PROSITE-ProRule" id="PRU00076"/>
    </source>
</evidence>
<feature type="disulfide bond" evidence="17">
    <location>
        <begin position="746"/>
        <end position="755"/>
    </location>
</feature>
<dbReference type="GO" id="GO:0031012">
    <property type="term" value="C:extracellular matrix"/>
    <property type="evidence" value="ECO:0007669"/>
    <property type="project" value="UniProtKB-ARBA"/>
</dbReference>
<proteinExistence type="predicted"/>
<dbReference type="PANTHER" id="PTHR12916">
    <property type="entry name" value="CYTOCHROME C OXIDASE POLYPEPTIDE VIC-2"/>
    <property type="match status" value="1"/>
</dbReference>
<feature type="disulfide bond" evidence="17">
    <location>
        <begin position="611"/>
        <end position="620"/>
    </location>
</feature>
<evidence type="ECO:0008006" key="26">
    <source>
        <dbReference type="Google" id="ProtNLM"/>
    </source>
</evidence>
<gene>
    <name evidence="24" type="ORF">chiPu_0010336</name>
</gene>
<evidence type="ECO:0000256" key="6">
    <source>
        <dbReference type="ARBA" id="ARBA00022536"/>
    </source>
</evidence>
<dbReference type="GO" id="GO:0005112">
    <property type="term" value="F:Notch binding"/>
    <property type="evidence" value="ECO:0007669"/>
    <property type="project" value="TreeGrafter"/>
</dbReference>
<keyword evidence="7" id="KW-0597">Phosphoprotein</keyword>
<dbReference type="InterPro" id="IPR000742">
    <property type="entry name" value="EGF"/>
</dbReference>
<feature type="disulfide bond" evidence="17">
    <location>
        <begin position="298"/>
        <end position="307"/>
    </location>
</feature>
<evidence type="ECO:0000256" key="10">
    <source>
        <dbReference type="ARBA" id="ARBA00022729"/>
    </source>
</evidence>
<keyword evidence="10" id="KW-0732">Signal</keyword>
<evidence type="ECO:0000259" key="21">
    <source>
        <dbReference type="PROSITE" id="PS50853"/>
    </source>
</evidence>
<feature type="domain" description="Sushi" evidence="22">
    <location>
        <begin position="663"/>
        <end position="720"/>
    </location>
</feature>
<accession>A0A401SNE4</accession>
<dbReference type="FunFam" id="2.10.25.10:FF:000239">
    <property type="entry name" value="Sushi, nidogen and EGF-like domain-containing protein 1"/>
    <property type="match status" value="1"/>
</dbReference>
<dbReference type="SUPFAM" id="SSF57535">
    <property type="entry name" value="Complement control module/SCR domain"/>
    <property type="match status" value="1"/>
</dbReference>
<dbReference type="FunFam" id="2.10.25.10:FF:000122">
    <property type="entry name" value="Protein crumbs homolog 2"/>
    <property type="match status" value="1"/>
</dbReference>
<dbReference type="InterPro" id="IPR003961">
    <property type="entry name" value="FN3_dom"/>
</dbReference>
<keyword evidence="5" id="KW-0272">Extracellular matrix</keyword>
<dbReference type="FunFam" id="2.10.25.10:FF:000391">
    <property type="entry name" value="Weary, isoform C"/>
    <property type="match status" value="2"/>
</dbReference>
<dbReference type="InterPro" id="IPR013032">
    <property type="entry name" value="EGF-like_CS"/>
</dbReference>
<dbReference type="CDD" id="cd00054">
    <property type="entry name" value="EGF_CA"/>
    <property type="match status" value="11"/>
</dbReference>
<evidence type="ECO:0000256" key="12">
    <source>
        <dbReference type="ARBA" id="ARBA00022837"/>
    </source>
</evidence>
<feature type="disulfide bond" evidence="17">
    <location>
        <begin position="650"/>
        <end position="659"/>
    </location>
</feature>
<dbReference type="OMA" id="RGYRRHY"/>
<dbReference type="CDD" id="cd00053">
    <property type="entry name" value="EGF"/>
    <property type="match status" value="1"/>
</dbReference>
<dbReference type="FunFam" id="2.10.25.10:FF:000373">
    <property type="entry name" value="sushi, nidogen and EGF-like domain-containing protein 1"/>
    <property type="match status" value="1"/>
</dbReference>
<keyword evidence="12" id="KW-0106">Calcium</keyword>
<evidence type="ECO:0000256" key="3">
    <source>
        <dbReference type="ARBA" id="ARBA00022475"/>
    </source>
</evidence>
<keyword evidence="9" id="KW-0812">Transmembrane</keyword>
<feature type="domain" description="EGF-like" evidence="20">
    <location>
        <begin position="348"/>
        <end position="384"/>
    </location>
</feature>
<dbReference type="CDD" id="cd00033">
    <property type="entry name" value="CCP"/>
    <property type="match status" value="1"/>
</dbReference>
<keyword evidence="6 17" id="KW-0245">EGF-like domain</keyword>
<dbReference type="PROSITE" id="PS01187">
    <property type="entry name" value="EGF_CA"/>
    <property type="match status" value="1"/>
</dbReference>
<feature type="domain" description="EGF-like" evidence="20">
    <location>
        <begin position="546"/>
        <end position="582"/>
    </location>
</feature>
<keyword evidence="14" id="KW-0472">Membrane</keyword>
<dbReference type="FunFam" id="2.10.25.10:FF:000057">
    <property type="entry name" value="protocadherin Fat 1 isoform X2"/>
    <property type="match status" value="1"/>
</dbReference>
<dbReference type="PROSITE" id="PS51220">
    <property type="entry name" value="NIDO"/>
    <property type="match status" value="1"/>
</dbReference>
<dbReference type="GO" id="GO:0007219">
    <property type="term" value="P:Notch signaling pathway"/>
    <property type="evidence" value="ECO:0007669"/>
    <property type="project" value="TreeGrafter"/>
</dbReference>
<feature type="disulfide bond" evidence="17">
    <location>
        <begin position="374"/>
        <end position="383"/>
    </location>
</feature>
<dbReference type="CDD" id="cd00063">
    <property type="entry name" value="FN3"/>
    <property type="match status" value="3"/>
</dbReference>
<feature type="domain" description="EGF-like" evidence="20">
    <location>
        <begin position="509"/>
        <end position="543"/>
    </location>
</feature>
<dbReference type="InterPro" id="IPR036116">
    <property type="entry name" value="FN3_sf"/>
</dbReference>
<dbReference type="InterPro" id="IPR018097">
    <property type="entry name" value="EGF_Ca-bd_CS"/>
</dbReference>
<evidence type="ECO:0000259" key="20">
    <source>
        <dbReference type="PROSITE" id="PS50026"/>
    </source>
</evidence>
<dbReference type="AlphaFoldDB" id="A0A401SNE4"/>
<feature type="disulfide bond" evidence="18">
    <location>
        <begin position="691"/>
        <end position="718"/>
    </location>
</feature>
<dbReference type="SMART" id="SM00060">
    <property type="entry name" value="FN3"/>
    <property type="match status" value="3"/>
</dbReference>